<evidence type="ECO:0000256" key="4">
    <source>
        <dbReference type="RuleBase" id="RU361117"/>
    </source>
</evidence>
<evidence type="ECO:0000313" key="5">
    <source>
        <dbReference type="EMBL" id="SDM90142.1"/>
    </source>
</evidence>
<dbReference type="Pfam" id="PF02358">
    <property type="entry name" value="Trehalose_PPase"/>
    <property type="match status" value="1"/>
</dbReference>
<dbReference type="InterPro" id="IPR036412">
    <property type="entry name" value="HAD-like_sf"/>
</dbReference>
<comment type="cofactor">
    <cofactor evidence="4">
        <name>Mg(2+)</name>
        <dbReference type="ChEBI" id="CHEBI:18420"/>
    </cofactor>
</comment>
<dbReference type="InterPro" id="IPR044651">
    <property type="entry name" value="OTSB-like"/>
</dbReference>
<dbReference type="Gene3D" id="3.30.70.1020">
    <property type="entry name" value="Trehalose-6-phosphate phosphatase related protein, domain 2"/>
    <property type="match status" value="1"/>
</dbReference>
<name>A0ABY0R8X0_9GAMM</name>
<comment type="catalytic activity">
    <reaction evidence="4">
        <text>alpha,alpha-trehalose 6-phosphate + H2O = alpha,alpha-trehalose + phosphate</text>
        <dbReference type="Rhea" id="RHEA:23420"/>
        <dbReference type="ChEBI" id="CHEBI:15377"/>
        <dbReference type="ChEBI" id="CHEBI:16551"/>
        <dbReference type="ChEBI" id="CHEBI:43474"/>
        <dbReference type="ChEBI" id="CHEBI:58429"/>
        <dbReference type="EC" id="3.1.3.12"/>
    </reaction>
</comment>
<protein>
    <recommendedName>
        <fullName evidence="4">Trehalose 6-phosphate phosphatase</fullName>
        <ecNumber evidence="4">3.1.3.12</ecNumber>
    </recommendedName>
</protein>
<dbReference type="NCBIfam" id="TIGR00685">
    <property type="entry name" value="T6PP"/>
    <property type="match status" value="1"/>
</dbReference>
<dbReference type="EC" id="3.1.3.12" evidence="4"/>
<reference evidence="5 6" key="1">
    <citation type="submission" date="2016-10" db="EMBL/GenBank/DDBJ databases">
        <authorList>
            <person name="Varghese N."/>
            <person name="Submissions S."/>
        </authorList>
    </citation>
    <scope>NUCLEOTIDE SEQUENCE [LARGE SCALE GENOMIC DNA]</scope>
    <source>
        <strain evidence="5 6">DSM 6083</strain>
    </source>
</reference>
<dbReference type="NCBIfam" id="TIGR01484">
    <property type="entry name" value="HAD-SF-IIB"/>
    <property type="match status" value="1"/>
</dbReference>
<dbReference type="PANTHER" id="PTHR43768">
    <property type="entry name" value="TREHALOSE 6-PHOSPHATE PHOSPHATASE"/>
    <property type="match status" value="1"/>
</dbReference>
<keyword evidence="3 4" id="KW-0378">Hydrolase</keyword>
<organism evidence="5 6">
    <name type="scientific">Stutzerimonas balearica DSM 6083</name>
    <dbReference type="NCBI Taxonomy" id="1123016"/>
    <lineage>
        <taxon>Bacteria</taxon>
        <taxon>Pseudomonadati</taxon>
        <taxon>Pseudomonadota</taxon>
        <taxon>Gammaproteobacteria</taxon>
        <taxon>Pseudomonadales</taxon>
        <taxon>Pseudomonadaceae</taxon>
        <taxon>Stutzerimonas</taxon>
    </lineage>
</organism>
<comment type="pathway">
    <text evidence="1 4">Glycan biosynthesis; trehalose biosynthesis.</text>
</comment>
<dbReference type="EMBL" id="FNHO01000012">
    <property type="protein sequence ID" value="SDM90142.1"/>
    <property type="molecule type" value="Genomic_DNA"/>
</dbReference>
<dbReference type="InterPro" id="IPR023214">
    <property type="entry name" value="HAD_sf"/>
</dbReference>
<keyword evidence="4" id="KW-0479">Metal-binding</keyword>
<dbReference type="SUPFAM" id="SSF56784">
    <property type="entry name" value="HAD-like"/>
    <property type="match status" value="1"/>
</dbReference>
<proteinExistence type="inferred from homology"/>
<dbReference type="InterPro" id="IPR006379">
    <property type="entry name" value="HAD-SF_hydro_IIB"/>
</dbReference>
<comment type="similarity">
    <text evidence="2 4">Belongs to the trehalose phosphatase family.</text>
</comment>
<evidence type="ECO:0000256" key="2">
    <source>
        <dbReference type="ARBA" id="ARBA00008770"/>
    </source>
</evidence>
<dbReference type="Gene3D" id="3.40.50.1000">
    <property type="entry name" value="HAD superfamily/HAD-like"/>
    <property type="match status" value="1"/>
</dbReference>
<accession>A0ABY0R8X0</accession>
<comment type="function">
    <text evidence="4">Removes the phosphate from trehalose 6-phosphate to produce free trehalose.</text>
</comment>
<dbReference type="CDD" id="cd01627">
    <property type="entry name" value="HAD_TPP"/>
    <property type="match status" value="1"/>
</dbReference>
<comment type="caution">
    <text evidence="5">The sequence shown here is derived from an EMBL/GenBank/DDBJ whole genome shotgun (WGS) entry which is preliminary data.</text>
</comment>
<evidence type="ECO:0000256" key="3">
    <source>
        <dbReference type="ARBA" id="ARBA00022801"/>
    </source>
</evidence>
<sequence>MNMNESSWQLAQCPERCAFFFDVDGTLADIQPRPDDVFIPPPILISLADLHRQGVPVAVISGRPLAQLDGLLFPLRLPAAGIHGAERRSADGAMAQAALDLELMAEIEQELAIACAEHPGLRLESKGIAFALHYRGAPELGPQAEALAGDFVARYGHALTLQPGKCVYELKPRGASKGEVIRAFMDEAPFAGRLPVFVGDDLTDEAGFEAVNELGGISIKVGEGPTCAQLRLHDVAAVAAWLQRLVTGLPTAPLFQPEQKRETQ</sequence>
<dbReference type="Proteomes" id="UP000182276">
    <property type="component" value="Unassembled WGS sequence"/>
</dbReference>
<gene>
    <name evidence="5" type="ORF">SAMN05660875_11214</name>
</gene>
<keyword evidence="4" id="KW-0460">Magnesium</keyword>
<evidence type="ECO:0000256" key="1">
    <source>
        <dbReference type="ARBA" id="ARBA00005199"/>
    </source>
</evidence>
<keyword evidence="6" id="KW-1185">Reference proteome</keyword>
<evidence type="ECO:0000313" key="6">
    <source>
        <dbReference type="Proteomes" id="UP000182276"/>
    </source>
</evidence>
<dbReference type="PANTHER" id="PTHR43768:SF3">
    <property type="entry name" value="TREHALOSE 6-PHOSPHATE PHOSPHATASE"/>
    <property type="match status" value="1"/>
</dbReference>
<dbReference type="InterPro" id="IPR003337">
    <property type="entry name" value="Trehalose_PPase"/>
</dbReference>